<name>A0A0F3QCA9_RICBE</name>
<reference evidence="1 2" key="1">
    <citation type="submission" date="2015-02" db="EMBL/GenBank/DDBJ databases">
        <title>Genome Sequencing of Rickettsiales.</title>
        <authorList>
            <person name="Daugherty S.C."/>
            <person name="Su Q."/>
            <person name="Abolude K."/>
            <person name="Beier-Sexton M."/>
            <person name="Carlyon J.A."/>
            <person name="Carter R."/>
            <person name="Day N.P."/>
            <person name="Dumler S.J."/>
            <person name="Dyachenko V."/>
            <person name="Godinez A."/>
            <person name="Kurtti T.J."/>
            <person name="Lichay M."/>
            <person name="Mullins K.E."/>
            <person name="Ott S."/>
            <person name="Pappas-Brown V."/>
            <person name="Paris D.H."/>
            <person name="Patel P."/>
            <person name="Richards A.L."/>
            <person name="Sadzewicz L."/>
            <person name="Sears K."/>
            <person name="Seidman D."/>
            <person name="Sengamalay N."/>
            <person name="Stenos J."/>
            <person name="Tallon L.J."/>
            <person name="Vincent G."/>
            <person name="Fraser C.M."/>
            <person name="Munderloh U."/>
            <person name="Dunning-Hotopp J.C."/>
        </authorList>
    </citation>
    <scope>NUCLEOTIDE SEQUENCE [LARGE SCALE GENOMIC DNA]</scope>
    <source>
        <strain evidence="1 2">RML An4</strain>
    </source>
</reference>
<gene>
    <name evidence="1" type="ORF">RBEAN4_1223</name>
</gene>
<dbReference type="Proteomes" id="UP000033661">
    <property type="component" value="Unassembled WGS sequence"/>
</dbReference>
<dbReference type="AlphaFoldDB" id="A0A0F3QCA9"/>
<proteinExistence type="predicted"/>
<protein>
    <submittedName>
        <fullName evidence="1">Uncharacterized protein</fullName>
    </submittedName>
</protein>
<dbReference type="PATRIC" id="fig|1359193.3.peg.1182"/>
<accession>A0A0F3QCA9</accession>
<keyword evidence="2" id="KW-1185">Reference proteome</keyword>
<sequence>MRGIEKRPLRHPVAVLLRRSRVVIASDCKERGNPEKIIKNAIS</sequence>
<comment type="caution">
    <text evidence="1">The sequence shown here is derived from an EMBL/GenBank/DDBJ whole genome shotgun (WGS) entry which is preliminary data.</text>
</comment>
<organism evidence="1 2">
    <name type="scientific">Rickettsia bellii str. RML An4</name>
    <dbReference type="NCBI Taxonomy" id="1359193"/>
    <lineage>
        <taxon>Bacteria</taxon>
        <taxon>Pseudomonadati</taxon>
        <taxon>Pseudomonadota</taxon>
        <taxon>Alphaproteobacteria</taxon>
        <taxon>Rickettsiales</taxon>
        <taxon>Rickettsiaceae</taxon>
        <taxon>Rickettsieae</taxon>
        <taxon>Rickettsia</taxon>
        <taxon>belli group</taxon>
    </lineage>
</organism>
<evidence type="ECO:0000313" key="2">
    <source>
        <dbReference type="Proteomes" id="UP000033661"/>
    </source>
</evidence>
<evidence type="ECO:0000313" key="1">
    <source>
        <dbReference type="EMBL" id="KJV90220.1"/>
    </source>
</evidence>
<dbReference type="EMBL" id="LAOI01000001">
    <property type="protein sequence ID" value="KJV90220.1"/>
    <property type="molecule type" value="Genomic_DNA"/>
</dbReference>